<feature type="domain" description="A-kinase anchor protein 2 C-terminal" evidence="3">
    <location>
        <begin position="730"/>
        <end position="800"/>
    </location>
</feature>
<sequence length="805" mass="90809">MASIPKRWVMKPLTPKLEKSDLRTLLSPASEPLSLENSWSFRQNGDFHSFATENMSGIRSSMGVTNGEDFAAVVHAKQVVVSEDSSASEDWQPSTPNSTSSINSTDSRVGFYSFVDDPTSPEAERNEIYMVSPQRQAKLSTLKEKSRFKLQTYMEEKKPEKLFQETNDDCQYYVGGTSGEDSNDDKPDRIEIIKSQAPRKNVVFKEQWSALENLDLTKSPQHLVEGFSLCYSSLSTKPVKSETEPGTIDNQQIDFNAARQQFQMMEGTKQNPFRKNPQPENSFSKIRGRSLSAGAKLSTEDVSKAEKDETMPVKETSERKSETNLKDYIDFGLDNHSVGSTSVASLSTEPSVFDSTSVATMNETPIEREIRIAQEREQDLRRSRGIFLPDASEMVEIKTKPILSLPTPQIKPIKAKEPNRMSLLYLCGVEKLNQNPGLYDRVNLHNENERKRNFGSQSDHLDTPTLSTSPSINFTGRSTSFTEKLVNVEQRDDLENSLSPCCPHRHPDDTIWSKSTAKIPNKTFETYTNVWAEKENYQAKTANQPFWMADFKPKESRKTFSATHNLSSPSEPVKSSRSAEDWRSLSEDSSEWPRMVNAPDLIRREIEENLRREQELQELRETSYLSGTTEPTLPSFITSNDVSGQRYNDQTSVNKFHDNLVEVDAVLPHKPIQKTSYSSSYSWNMDPNPVAGPAVPGSQSTLPSIMTAQPWSAPKNSTPTLHKALSTLPSSPLTETPQHKGLTKTLLDDFKERQVKLKLEESAYAGIQPVDEINNEVVEVTRVTRHKNTRALRWEAGVYANEEND</sequence>
<name>A0A556U5S4_BAGYA</name>
<protein>
    <submittedName>
        <fullName evidence="4">Mitotic interactor and substrate of PLK1</fullName>
    </submittedName>
</protein>
<keyword evidence="5" id="KW-1185">Reference proteome</keyword>
<dbReference type="InterPro" id="IPR042779">
    <property type="entry name" value="MISP/MISP3-like"/>
</dbReference>
<dbReference type="EMBL" id="VCAZ01000051">
    <property type="protein sequence ID" value="TSM94674.1"/>
    <property type="molecule type" value="Genomic_DNA"/>
</dbReference>
<evidence type="ECO:0000259" key="3">
    <source>
        <dbReference type="Pfam" id="PF15304"/>
    </source>
</evidence>
<evidence type="ECO:0000313" key="4">
    <source>
        <dbReference type="EMBL" id="TSM94674.1"/>
    </source>
</evidence>
<dbReference type="Proteomes" id="UP000319801">
    <property type="component" value="Unassembled WGS sequence"/>
</dbReference>
<proteinExistence type="predicted"/>
<dbReference type="OrthoDB" id="9449914at2759"/>
<dbReference type="PANTHER" id="PTHR18839:SF0">
    <property type="entry name" value="MITOTIC INTERACTOR AND SUBSTRATE OF PLK1 ISOFORM X1-RELATED"/>
    <property type="match status" value="1"/>
</dbReference>
<dbReference type="Pfam" id="PF15304">
    <property type="entry name" value="AKAP2_C"/>
    <property type="match status" value="1"/>
</dbReference>
<evidence type="ECO:0000256" key="2">
    <source>
        <dbReference type="SAM" id="MobiDB-lite"/>
    </source>
</evidence>
<feature type="compositionally biased region" description="Low complexity" evidence="2">
    <location>
        <begin position="567"/>
        <end position="576"/>
    </location>
</feature>
<feature type="region of interest" description="Disordered" evidence="2">
    <location>
        <begin position="451"/>
        <end position="474"/>
    </location>
</feature>
<evidence type="ECO:0000256" key="1">
    <source>
        <dbReference type="ARBA" id="ARBA00023054"/>
    </source>
</evidence>
<gene>
    <name evidence="4" type="ORF">Baya_8469</name>
</gene>
<dbReference type="AlphaFoldDB" id="A0A556U5S4"/>
<feature type="region of interest" description="Disordered" evidence="2">
    <location>
        <begin position="83"/>
        <end position="104"/>
    </location>
</feature>
<evidence type="ECO:0000313" key="5">
    <source>
        <dbReference type="Proteomes" id="UP000319801"/>
    </source>
</evidence>
<feature type="region of interest" description="Disordered" evidence="2">
    <location>
        <begin position="269"/>
        <end position="320"/>
    </location>
</feature>
<feature type="compositionally biased region" description="Basic and acidic residues" evidence="2">
    <location>
        <begin position="298"/>
        <end position="320"/>
    </location>
</feature>
<reference evidence="4 5" key="1">
    <citation type="journal article" date="2019" name="Genome Biol. Evol.">
        <title>Whole-Genome Sequencing of the Giant Devil Catfish, Bagarius yarrelli.</title>
        <authorList>
            <person name="Jiang W."/>
            <person name="Lv Y."/>
            <person name="Cheng L."/>
            <person name="Yang K."/>
            <person name="Chao B."/>
            <person name="Wang X."/>
            <person name="Li Y."/>
            <person name="Pan X."/>
            <person name="You X."/>
            <person name="Zhang Y."/>
            <person name="Yang J."/>
            <person name="Li J."/>
            <person name="Zhang X."/>
            <person name="Liu S."/>
            <person name="Sun C."/>
            <person name="Yang J."/>
            <person name="Shi Q."/>
        </authorList>
    </citation>
    <scope>NUCLEOTIDE SEQUENCE [LARGE SCALE GENOMIC DNA]</scope>
    <source>
        <strain evidence="4">JWS20170419001</strain>
        <tissue evidence="4">Muscle</tissue>
    </source>
</reference>
<comment type="caution">
    <text evidence="4">The sequence shown here is derived from an EMBL/GenBank/DDBJ whole genome shotgun (WGS) entry which is preliminary data.</text>
</comment>
<feature type="compositionally biased region" description="Polar residues" evidence="2">
    <location>
        <begin position="454"/>
        <end position="474"/>
    </location>
</feature>
<feature type="compositionally biased region" description="Polar residues" evidence="2">
    <location>
        <begin position="269"/>
        <end position="284"/>
    </location>
</feature>
<dbReference type="PANTHER" id="PTHR18839">
    <property type="entry name" value="MITOTIC INTERACTOR AND SUBSTRATE OF PLK1 MISP FAMILY MEMBER"/>
    <property type="match status" value="1"/>
</dbReference>
<feature type="compositionally biased region" description="Basic and acidic residues" evidence="2">
    <location>
        <begin position="577"/>
        <end position="586"/>
    </location>
</feature>
<feature type="region of interest" description="Disordered" evidence="2">
    <location>
        <begin position="559"/>
        <end position="587"/>
    </location>
</feature>
<organism evidence="4 5">
    <name type="scientific">Bagarius yarrelli</name>
    <name type="common">Goonch</name>
    <name type="synonym">Bagrus yarrelli</name>
    <dbReference type="NCBI Taxonomy" id="175774"/>
    <lineage>
        <taxon>Eukaryota</taxon>
        <taxon>Metazoa</taxon>
        <taxon>Chordata</taxon>
        <taxon>Craniata</taxon>
        <taxon>Vertebrata</taxon>
        <taxon>Euteleostomi</taxon>
        <taxon>Actinopterygii</taxon>
        <taxon>Neopterygii</taxon>
        <taxon>Teleostei</taxon>
        <taxon>Ostariophysi</taxon>
        <taxon>Siluriformes</taxon>
        <taxon>Sisoridae</taxon>
        <taxon>Sisorinae</taxon>
        <taxon>Bagarius</taxon>
    </lineage>
</organism>
<dbReference type="InterPro" id="IPR029304">
    <property type="entry name" value="AKAP2_C"/>
</dbReference>
<keyword evidence="1" id="KW-0175">Coiled coil</keyword>
<accession>A0A556U5S4</accession>